<evidence type="ECO:0000256" key="1">
    <source>
        <dbReference type="SAM" id="MobiDB-lite"/>
    </source>
</evidence>
<dbReference type="Pfam" id="PF12146">
    <property type="entry name" value="Hydrolase_4"/>
    <property type="match status" value="1"/>
</dbReference>
<gene>
    <name evidence="3" type="ORF">SLEP1_g37570</name>
</gene>
<comment type="caution">
    <text evidence="3">The sequence shown here is derived from an EMBL/GenBank/DDBJ whole genome shotgun (WGS) entry which is preliminary data.</text>
</comment>
<proteinExistence type="predicted"/>
<evidence type="ECO:0000313" key="4">
    <source>
        <dbReference type="Proteomes" id="UP001054252"/>
    </source>
</evidence>
<dbReference type="SUPFAM" id="SSF53474">
    <property type="entry name" value="alpha/beta-Hydrolases"/>
    <property type="match status" value="1"/>
</dbReference>
<name>A0AAV5KV90_9ROSI</name>
<dbReference type="InterPro" id="IPR029058">
    <property type="entry name" value="AB_hydrolase_fold"/>
</dbReference>
<dbReference type="Gene3D" id="3.40.50.1820">
    <property type="entry name" value="alpha/beta hydrolase"/>
    <property type="match status" value="1"/>
</dbReference>
<organism evidence="3 4">
    <name type="scientific">Rubroshorea leprosula</name>
    <dbReference type="NCBI Taxonomy" id="152421"/>
    <lineage>
        <taxon>Eukaryota</taxon>
        <taxon>Viridiplantae</taxon>
        <taxon>Streptophyta</taxon>
        <taxon>Embryophyta</taxon>
        <taxon>Tracheophyta</taxon>
        <taxon>Spermatophyta</taxon>
        <taxon>Magnoliopsida</taxon>
        <taxon>eudicotyledons</taxon>
        <taxon>Gunneridae</taxon>
        <taxon>Pentapetalae</taxon>
        <taxon>rosids</taxon>
        <taxon>malvids</taxon>
        <taxon>Malvales</taxon>
        <taxon>Dipterocarpaceae</taxon>
        <taxon>Rubroshorea</taxon>
    </lineage>
</organism>
<feature type="region of interest" description="Disordered" evidence="1">
    <location>
        <begin position="126"/>
        <end position="169"/>
    </location>
</feature>
<dbReference type="EMBL" id="BPVZ01000079">
    <property type="protein sequence ID" value="GKV28532.1"/>
    <property type="molecule type" value="Genomic_DNA"/>
</dbReference>
<evidence type="ECO:0000259" key="2">
    <source>
        <dbReference type="Pfam" id="PF12146"/>
    </source>
</evidence>
<keyword evidence="4" id="KW-1185">Reference proteome</keyword>
<sequence>MNYANIVDIAFKEPAVRQQVRSNPYCYKGRLRLKTGNELLRVSIDIEKRLNEVSLPFIVLHGGDDKVTDKNVSEQLYNVASSTDKTFKLYPGMWHALLHGEPSSNIEIVFSDIIGWLEERVSLGNSRLEREQKQQNDDSNLKMKEKEEQKQQNDDSNLKMKEKEEQTIS</sequence>
<evidence type="ECO:0000313" key="3">
    <source>
        <dbReference type="EMBL" id="GKV28532.1"/>
    </source>
</evidence>
<dbReference type="InterPro" id="IPR022742">
    <property type="entry name" value="Hydrolase_4"/>
</dbReference>
<reference evidence="3 4" key="1">
    <citation type="journal article" date="2021" name="Commun. Biol.">
        <title>The genome of Shorea leprosula (Dipterocarpaceae) highlights the ecological relevance of drought in aseasonal tropical rainforests.</title>
        <authorList>
            <person name="Ng K.K.S."/>
            <person name="Kobayashi M.J."/>
            <person name="Fawcett J.A."/>
            <person name="Hatakeyama M."/>
            <person name="Paape T."/>
            <person name="Ng C.H."/>
            <person name="Ang C.C."/>
            <person name="Tnah L.H."/>
            <person name="Lee C.T."/>
            <person name="Nishiyama T."/>
            <person name="Sese J."/>
            <person name="O'Brien M.J."/>
            <person name="Copetti D."/>
            <person name="Mohd Noor M.I."/>
            <person name="Ong R.C."/>
            <person name="Putra M."/>
            <person name="Sireger I.Z."/>
            <person name="Indrioko S."/>
            <person name="Kosugi Y."/>
            <person name="Izuno A."/>
            <person name="Isagi Y."/>
            <person name="Lee S.L."/>
            <person name="Shimizu K.K."/>
        </authorList>
    </citation>
    <scope>NUCLEOTIDE SEQUENCE [LARGE SCALE GENOMIC DNA]</scope>
    <source>
        <strain evidence="3">214</strain>
    </source>
</reference>
<dbReference type="InterPro" id="IPR051044">
    <property type="entry name" value="MAG_DAG_Lipase"/>
</dbReference>
<dbReference type="Proteomes" id="UP001054252">
    <property type="component" value="Unassembled WGS sequence"/>
</dbReference>
<protein>
    <recommendedName>
        <fullName evidence="2">Serine aminopeptidase S33 domain-containing protein</fullName>
    </recommendedName>
</protein>
<dbReference type="AlphaFoldDB" id="A0AAV5KV90"/>
<accession>A0AAV5KV90</accession>
<feature type="domain" description="Serine aminopeptidase S33" evidence="2">
    <location>
        <begin position="8"/>
        <end position="99"/>
    </location>
</feature>
<dbReference type="PANTHER" id="PTHR11614">
    <property type="entry name" value="PHOSPHOLIPASE-RELATED"/>
    <property type="match status" value="1"/>
</dbReference>